<dbReference type="AlphaFoldDB" id="A0A0P4RGX5"/>
<keyword evidence="1" id="KW-0812">Transmembrane</keyword>
<reference evidence="3" key="1">
    <citation type="submission" date="2014-09" db="EMBL/GenBank/DDBJ databases">
        <title>Whole genome shotgun sequence of Streptomyces sp. NBRC 110027.</title>
        <authorList>
            <person name="Komaki H."/>
            <person name="Ichikawa N."/>
            <person name="Katano-Makiyama Y."/>
            <person name="Hosoyama A."/>
            <person name="Hashimoto M."/>
            <person name="Uohara A."/>
            <person name="Kitahashi Y."/>
            <person name="Ohji S."/>
            <person name="Kimura A."/>
            <person name="Yamazoe A."/>
            <person name="Igarashi Y."/>
            <person name="Fujita N."/>
        </authorList>
    </citation>
    <scope>NUCLEOTIDE SEQUENCE [LARGE SCALE GENOMIC DNA]</scope>
    <source>
        <strain evidence="3">NBRC 110027</strain>
    </source>
</reference>
<gene>
    <name evidence="2" type="ORF">TPA0598_17_00190</name>
</gene>
<evidence type="ECO:0000313" key="3">
    <source>
        <dbReference type="Proteomes" id="UP000048965"/>
    </source>
</evidence>
<name>A0A0P4RGX5_9ACTN</name>
<keyword evidence="1" id="KW-1133">Transmembrane helix</keyword>
<dbReference type="OrthoDB" id="4319370at2"/>
<proteinExistence type="predicted"/>
<comment type="caution">
    <text evidence="2">The sequence shown here is derived from an EMBL/GenBank/DDBJ whole genome shotgun (WGS) entry which is preliminary data.</text>
</comment>
<keyword evidence="1" id="KW-0472">Membrane</keyword>
<evidence type="ECO:0000313" key="2">
    <source>
        <dbReference type="EMBL" id="GAO13038.1"/>
    </source>
</evidence>
<feature type="transmembrane region" description="Helical" evidence="1">
    <location>
        <begin position="37"/>
        <end position="64"/>
    </location>
</feature>
<keyword evidence="3" id="KW-1185">Reference proteome</keyword>
<feature type="transmembrane region" description="Helical" evidence="1">
    <location>
        <begin position="96"/>
        <end position="115"/>
    </location>
</feature>
<feature type="transmembrane region" description="Helical" evidence="1">
    <location>
        <begin position="127"/>
        <end position="149"/>
    </location>
</feature>
<dbReference type="EMBL" id="BBNO01000017">
    <property type="protein sequence ID" value="GAO13038.1"/>
    <property type="molecule type" value="Genomic_DNA"/>
</dbReference>
<protein>
    <submittedName>
        <fullName evidence="2">Uncharacterized protein</fullName>
    </submittedName>
</protein>
<dbReference type="RefSeq" id="WP_042162535.1">
    <property type="nucleotide sequence ID" value="NZ_BBNO01000017.1"/>
</dbReference>
<dbReference type="Proteomes" id="UP000048965">
    <property type="component" value="Unassembled WGS sequence"/>
</dbReference>
<reference evidence="2 3" key="2">
    <citation type="journal article" date="2015" name="Stand. Genomic Sci.">
        <title>Draft genome sequence of marine-derived Streptomyces sp. TP-A0598, a producer of anti-MRSA antibiotic lydicamycins.</title>
        <authorList>
            <person name="Komaki H."/>
            <person name="Ichikawa N."/>
            <person name="Hosoyama A."/>
            <person name="Fujita N."/>
            <person name="Igarashi Y."/>
        </authorList>
    </citation>
    <scope>NUCLEOTIDE SEQUENCE [LARGE SCALE GENOMIC DNA]</scope>
    <source>
        <strain evidence="2 3">NBRC 110027</strain>
    </source>
</reference>
<feature type="transmembrane region" description="Helical" evidence="1">
    <location>
        <begin position="6"/>
        <end position="25"/>
    </location>
</feature>
<evidence type="ECO:0000256" key="1">
    <source>
        <dbReference type="SAM" id="Phobius"/>
    </source>
</evidence>
<accession>A0A0P4RGX5</accession>
<sequence>MQTVTLGMFAVGFLILVARIAWFWFKSKSSRNWNLLVPFALSVASFAAAGACVGGLLGTVLSWVRGKLGLAGDWVLEKGTGATPVKATHSAEFGTLNAYGAVLMLALVIVSVIVWKTAKRKPKKEISWGAPCGLTLGPFLGAVTIIPLLNSLGTETIGKFFQ</sequence>
<organism evidence="2 3">
    <name type="scientific">Streptomyces lydicamycinicus</name>
    <dbReference type="NCBI Taxonomy" id="1546107"/>
    <lineage>
        <taxon>Bacteria</taxon>
        <taxon>Bacillati</taxon>
        <taxon>Actinomycetota</taxon>
        <taxon>Actinomycetes</taxon>
        <taxon>Kitasatosporales</taxon>
        <taxon>Streptomycetaceae</taxon>
        <taxon>Streptomyces</taxon>
    </lineage>
</organism>